<name>A0A837D8X8_9PSEU</name>
<accession>A0A837D8X8</accession>
<dbReference type="AlphaFoldDB" id="A0A837D8X8"/>
<dbReference type="Pfam" id="PF11992">
    <property type="entry name" value="TgpA_N"/>
    <property type="match status" value="1"/>
</dbReference>
<feature type="transmembrane region" description="Helical" evidence="2">
    <location>
        <begin position="162"/>
        <end position="181"/>
    </location>
</feature>
<dbReference type="InterPro" id="IPR036259">
    <property type="entry name" value="MFS_trans_sf"/>
</dbReference>
<evidence type="ECO:0000313" key="5">
    <source>
        <dbReference type="Proteomes" id="UP000030848"/>
    </source>
</evidence>
<dbReference type="PANTHER" id="PTHR42736">
    <property type="entry name" value="PROTEIN-GLUTAMINE GAMMA-GLUTAMYLTRANSFERASE"/>
    <property type="match status" value="1"/>
</dbReference>
<feature type="transmembrane region" description="Helical" evidence="2">
    <location>
        <begin position="623"/>
        <end position="646"/>
    </location>
</feature>
<feature type="region of interest" description="Disordered" evidence="1">
    <location>
        <begin position="564"/>
        <end position="617"/>
    </location>
</feature>
<dbReference type="Gene3D" id="3.10.620.30">
    <property type="match status" value="1"/>
</dbReference>
<keyword evidence="2" id="KW-0472">Membrane</keyword>
<feature type="transmembrane region" description="Helical" evidence="2">
    <location>
        <begin position="138"/>
        <end position="155"/>
    </location>
</feature>
<evidence type="ECO:0000313" key="4">
    <source>
        <dbReference type="EMBL" id="KHF43665.1"/>
    </source>
</evidence>
<feature type="transmembrane region" description="Helical" evidence="2">
    <location>
        <begin position="54"/>
        <end position="72"/>
    </location>
</feature>
<dbReference type="RefSeq" id="WP_074988147.1">
    <property type="nucleotide sequence ID" value="NZ_FOWS01000006.1"/>
</dbReference>
<dbReference type="EMBL" id="JRZE01000005">
    <property type="protein sequence ID" value="KHF43665.1"/>
    <property type="molecule type" value="Genomic_DNA"/>
</dbReference>
<gene>
    <name evidence="4" type="ORF">MINT15_23900</name>
</gene>
<sequence length="851" mass="90998">MTTTESRPRHARQHSGSGNGAPRAMATLLAPAAAMFATISAATSLTGVIEGGAWLAYITVAALLVACTGLALRSLRLPTLLVGAAQALALLLLVTGAFTRNSILAVIPGPAAFAELADVLTAAFEEIKTGAPPVEGNVSILCLATIAIGIVAILVDALVVAAYAPAAAGLVLLCVYAVPSALADELLPWWTFVLGATAFTVLLAVDGSHRHRRWRNRSTPGTGVSFATVSVPAVVVAGALSAGLVAGVTITGVGTEGRLPGSNPGARTVLGGLGVNPFTSLRGMLDQGDDVPLFRVTGLGDDQRLLRAFTLDTYYPNEGWGLPDGPMPAGVPANGELPFAPGDDGSAPSREIRIEPVHWNDVWLPVFGSPRALHGLSEGWYYDRTSGSVFRERSQNPAPYVEVAALEEPTRAELRRATPTPGDVADIYTDDSRVDPRVAELARRITASADTTFDKVHAVWKYFDTANGFTYDTQTAPTADSDALADFVLNGKRGYCEQFASAMAVMLRSLDIPARVAVGFTSGYRDGDVRTITSRDAHAWVEVHFGEFGWVSFDPTPLADGRGYVPSYLDNENASGADRSNDDESPGTQQDSSPQTPDATEERTAEQDLAAQPEQRRPVSGSMSWLGVVTAVLAVAAVVATVLPIVMARRRGGKHRPRATTGPASWLPASAVVLWGLTVALATWWGVHWVATLVLFAVAAVALTPWTLRQLQRRHRLREVEQGRGTEATDAAWRELLQECADRGIEISDNDTVRIAAQRIVQHQRLDKQAKNDLRTVVTVVERSWYSSGTEWHPREAAGFAKAFHGVLDGLARTAPLSWQDRLLPRSILRNVRRKTDEQATGRHEKSAARG</sequence>
<dbReference type="PANTHER" id="PTHR42736:SF1">
    <property type="entry name" value="PROTEIN-GLUTAMINE GAMMA-GLUTAMYLTRANSFERASE"/>
    <property type="match status" value="1"/>
</dbReference>
<feature type="compositionally biased region" description="Polar residues" evidence="1">
    <location>
        <begin position="586"/>
        <end position="598"/>
    </location>
</feature>
<dbReference type="Proteomes" id="UP000030848">
    <property type="component" value="Unassembled WGS sequence"/>
</dbReference>
<dbReference type="InterPro" id="IPR021878">
    <property type="entry name" value="TgpA_N"/>
</dbReference>
<feature type="transmembrane region" description="Helical" evidence="2">
    <location>
        <begin position="21"/>
        <end position="42"/>
    </location>
</feature>
<feature type="transmembrane region" description="Helical" evidence="2">
    <location>
        <begin position="226"/>
        <end position="250"/>
    </location>
</feature>
<feature type="region of interest" description="Disordered" evidence="1">
    <location>
        <begin position="1"/>
        <end position="22"/>
    </location>
</feature>
<dbReference type="Pfam" id="PF01841">
    <property type="entry name" value="Transglut_core"/>
    <property type="match status" value="1"/>
</dbReference>
<proteinExistence type="predicted"/>
<comment type="caution">
    <text evidence="4">The sequence shown here is derived from an EMBL/GenBank/DDBJ whole genome shotgun (WGS) entry which is preliminary data.</text>
</comment>
<feature type="transmembrane region" description="Helical" evidence="2">
    <location>
        <begin position="666"/>
        <end position="684"/>
    </location>
</feature>
<evidence type="ECO:0000256" key="1">
    <source>
        <dbReference type="SAM" id="MobiDB-lite"/>
    </source>
</evidence>
<protein>
    <submittedName>
        <fullName evidence="4">Transglutaminase</fullName>
    </submittedName>
</protein>
<dbReference type="Pfam" id="PF13559">
    <property type="entry name" value="DUF4129"/>
    <property type="match status" value="1"/>
</dbReference>
<feature type="transmembrane region" description="Helical" evidence="2">
    <location>
        <begin position="690"/>
        <end position="708"/>
    </location>
</feature>
<keyword evidence="2" id="KW-0812">Transmembrane</keyword>
<reference evidence="4 5" key="1">
    <citation type="submission" date="2014-10" db="EMBL/GenBank/DDBJ databases">
        <title>Genome sequence of Micropolyspora internatus JCM3315.</title>
        <authorList>
            <person name="Shin S.-K."/>
            <person name="Yi H."/>
        </authorList>
    </citation>
    <scope>NUCLEOTIDE SEQUENCE [LARGE SCALE GENOMIC DNA]</scope>
    <source>
        <strain evidence="4 5">JCM 3315</strain>
    </source>
</reference>
<feature type="transmembrane region" description="Helical" evidence="2">
    <location>
        <begin position="187"/>
        <end position="205"/>
    </location>
</feature>
<dbReference type="SMART" id="SM00460">
    <property type="entry name" value="TGc"/>
    <property type="match status" value="1"/>
</dbReference>
<dbReference type="InterPro" id="IPR038765">
    <property type="entry name" value="Papain-like_cys_pep_sf"/>
</dbReference>
<keyword evidence="2" id="KW-1133">Transmembrane helix</keyword>
<dbReference type="InterPro" id="IPR052901">
    <property type="entry name" value="Bact_TGase-like"/>
</dbReference>
<dbReference type="SUPFAM" id="SSF54001">
    <property type="entry name" value="Cysteine proteinases"/>
    <property type="match status" value="1"/>
</dbReference>
<evidence type="ECO:0000256" key="2">
    <source>
        <dbReference type="SAM" id="Phobius"/>
    </source>
</evidence>
<dbReference type="SUPFAM" id="SSF103473">
    <property type="entry name" value="MFS general substrate transporter"/>
    <property type="match status" value="1"/>
</dbReference>
<organism evidence="4 5">
    <name type="scientific">Saccharomonospora viridis</name>
    <dbReference type="NCBI Taxonomy" id="1852"/>
    <lineage>
        <taxon>Bacteria</taxon>
        <taxon>Bacillati</taxon>
        <taxon>Actinomycetota</taxon>
        <taxon>Actinomycetes</taxon>
        <taxon>Pseudonocardiales</taxon>
        <taxon>Pseudonocardiaceae</taxon>
        <taxon>Saccharomonospora</taxon>
    </lineage>
</organism>
<evidence type="ECO:0000259" key="3">
    <source>
        <dbReference type="SMART" id="SM00460"/>
    </source>
</evidence>
<feature type="transmembrane region" description="Helical" evidence="2">
    <location>
        <begin position="79"/>
        <end position="98"/>
    </location>
</feature>
<dbReference type="InterPro" id="IPR002931">
    <property type="entry name" value="Transglutaminase-like"/>
</dbReference>
<feature type="domain" description="Transglutaminase-like" evidence="3">
    <location>
        <begin position="488"/>
        <end position="557"/>
    </location>
</feature>
<dbReference type="InterPro" id="IPR025403">
    <property type="entry name" value="TgpA-like_C"/>
</dbReference>